<gene>
    <name evidence="2" type="ORF">ACFFH7_39235</name>
</gene>
<dbReference type="Proteomes" id="UP001589810">
    <property type="component" value="Unassembled WGS sequence"/>
</dbReference>
<dbReference type="RefSeq" id="WP_273938547.1">
    <property type="nucleotide sequence ID" value="NZ_CP097263.1"/>
</dbReference>
<keyword evidence="3" id="KW-1185">Reference proteome</keyword>
<keyword evidence="1" id="KW-0812">Transmembrane</keyword>
<evidence type="ECO:0000313" key="2">
    <source>
        <dbReference type="EMBL" id="MFC0547598.1"/>
    </source>
</evidence>
<comment type="caution">
    <text evidence="2">The sequence shown here is derived from an EMBL/GenBank/DDBJ whole genome shotgun (WGS) entry which is preliminary data.</text>
</comment>
<reference evidence="2 3" key="1">
    <citation type="submission" date="2024-09" db="EMBL/GenBank/DDBJ databases">
        <authorList>
            <person name="Sun Q."/>
            <person name="Mori K."/>
        </authorList>
    </citation>
    <scope>NUCLEOTIDE SEQUENCE [LARGE SCALE GENOMIC DNA]</scope>
    <source>
        <strain evidence="2 3">TBRC 1432</strain>
    </source>
</reference>
<proteinExistence type="predicted"/>
<sequence>MFDWLADTWDGIELWVAQLWFPVQFALVMVVLLPILRAVAWLIERVVDRLAAWLAPRYRAEPTLWGAEETKADEIEPVAAEERPADVGAGRPS</sequence>
<keyword evidence="1" id="KW-0472">Membrane</keyword>
<name>A0ABV6N4T4_9PSEU</name>
<evidence type="ECO:0000313" key="3">
    <source>
        <dbReference type="Proteomes" id="UP001589810"/>
    </source>
</evidence>
<accession>A0ABV6N4T4</accession>
<evidence type="ECO:0000256" key="1">
    <source>
        <dbReference type="SAM" id="Phobius"/>
    </source>
</evidence>
<dbReference type="EMBL" id="JBHLUD010000014">
    <property type="protein sequence ID" value="MFC0547598.1"/>
    <property type="molecule type" value="Genomic_DNA"/>
</dbReference>
<organism evidence="2 3">
    <name type="scientific">Kutzneria chonburiensis</name>
    <dbReference type="NCBI Taxonomy" id="1483604"/>
    <lineage>
        <taxon>Bacteria</taxon>
        <taxon>Bacillati</taxon>
        <taxon>Actinomycetota</taxon>
        <taxon>Actinomycetes</taxon>
        <taxon>Pseudonocardiales</taxon>
        <taxon>Pseudonocardiaceae</taxon>
        <taxon>Kutzneria</taxon>
    </lineage>
</organism>
<protein>
    <submittedName>
        <fullName evidence="2">Uncharacterized protein</fullName>
    </submittedName>
</protein>
<feature type="transmembrane region" description="Helical" evidence="1">
    <location>
        <begin position="20"/>
        <end position="43"/>
    </location>
</feature>
<keyword evidence="1" id="KW-1133">Transmembrane helix</keyword>